<dbReference type="Proteomes" id="UP000887580">
    <property type="component" value="Unplaced"/>
</dbReference>
<evidence type="ECO:0000313" key="1">
    <source>
        <dbReference type="Proteomes" id="UP000887580"/>
    </source>
</evidence>
<protein>
    <submittedName>
        <fullName evidence="2">Peptidase M12A domain-containing protein</fullName>
    </submittedName>
</protein>
<sequence>MIYNYRLLLFFGILLSIFVIAGGQWGPPEFDFGGPGPGGFGGMGFGGPGGFGFGRPPPWVRRAWRRRFCFRHPDHPRCWGMPPPDFGAPPPPPPSGWGTEEPWGPESQAPQPAPQPAPLPAPAPPPPRIIPAPAPPPIRRPPPPPPVRIPAPAPPPRRAPAPAPPPRPPPPPIPSPPLTAVPHGPPAPLARFVRDIKFGRLDPAPRQALINTCNSRRINCRQQLSSATQKRSNILAFELQTQRKFNPRLQNGFIEGRLNRVQQLKQQLLATSGLGTNIIPQNDGTFEEDVLLTDLQSTGLLNSLRSRQKRSGIYREGFPTQIWPKRIPIPYAFDVSLLPANQVLVRNALSEIETKTCIRFQYFSRRPSQNHIYYTKISSSSL</sequence>
<organism evidence="1 2">
    <name type="scientific">Panagrolaimus sp. PS1159</name>
    <dbReference type="NCBI Taxonomy" id="55785"/>
    <lineage>
        <taxon>Eukaryota</taxon>
        <taxon>Metazoa</taxon>
        <taxon>Ecdysozoa</taxon>
        <taxon>Nematoda</taxon>
        <taxon>Chromadorea</taxon>
        <taxon>Rhabditida</taxon>
        <taxon>Tylenchina</taxon>
        <taxon>Panagrolaimomorpha</taxon>
        <taxon>Panagrolaimoidea</taxon>
        <taxon>Panagrolaimidae</taxon>
        <taxon>Panagrolaimus</taxon>
    </lineage>
</organism>
<name>A0AC35G1M7_9BILA</name>
<accession>A0AC35G1M7</accession>
<evidence type="ECO:0000313" key="2">
    <source>
        <dbReference type="WBParaSite" id="PS1159_v2.g23166.t1"/>
    </source>
</evidence>
<reference evidence="2" key="1">
    <citation type="submission" date="2022-11" db="UniProtKB">
        <authorList>
            <consortium name="WormBaseParasite"/>
        </authorList>
    </citation>
    <scope>IDENTIFICATION</scope>
</reference>
<dbReference type="WBParaSite" id="PS1159_v2.g23166.t1">
    <property type="protein sequence ID" value="PS1159_v2.g23166.t1"/>
    <property type="gene ID" value="PS1159_v2.g23166"/>
</dbReference>
<proteinExistence type="predicted"/>